<dbReference type="Proteomes" id="UP000242664">
    <property type="component" value="Unassembled WGS sequence"/>
</dbReference>
<feature type="transmembrane region" description="Helical" evidence="1">
    <location>
        <begin position="124"/>
        <end position="156"/>
    </location>
</feature>
<reference evidence="3" key="1">
    <citation type="submission" date="2006-10" db="EMBL/GenBank/DDBJ databases">
        <authorList>
            <person name="Heidelberg J."/>
            <person name="Sebastian Y."/>
        </authorList>
    </citation>
    <scope>NUCLEOTIDE SEQUENCE [LARGE SCALE GENOMIC DNA]</scope>
    <source>
        <strain evidence="3">EX25</strain>
    </source>
</reference>
<dbReference type="RefSeq" id="WP_006742642.1">
    <property type="nucleotide sequence ID" value="NC_013456.1"/>
</dbReference>
<gene>
    <name evidence="2" type="ORF">VEx25_B0345</name>
</gene>
<keyword evidence="3" id="KW-1185">Reference proteome</keyword>
<proteinExistence type="predicted"/>
<organism evidence="2 3">
    <name type="scientific">Vibrio antiquarius (strain Ex25)</name>
    <dbReference type="NCBI Taxonomy" id="150340"/>
    <lineage>
        <taxon>Bacteria</taxon>
        <taxon>Pseudomonadati</taxon>
        <taxon>Pseudomonadota</taxon>
        <taxon>Gammaproteobacteria</taxon>
        <taxon>Vibrionales</taxon>
        <taxon>Vibrionaceae</taxon>
        <taxon>Vibrio</taxon>
        <taxon>Vibrio diabolicus subgroup</taxon>
    </lineage>
</organism>
<name>A0ABM9WTJ9_VIBAE</name>
<feature type="transmembrane region" description="Helical" evidence="1">
    <location>
        <begin position="70"/>
        <end position="91"/>
    </location>
</feature>
<keyword evidence="1" id="KW-0812">Transmembrane</keyword>
<evidence type="ECO:0000313" key="2">
    <source>
        <dbReference type="EMBL" id="EDN56674.1"/>
    </source>
</evidence>
<dbReference type="GeneID" id="45027290"/>
<accession>A0ABM9WTJ9</accession>
<keyword evidence="1" id="KW-1133">Transmembrane helix</keyword>
<dbReference type="EMBL" id="DS267829">
    <property type="protein sequence ID" value="EDN56674.1"/>
    <property type="molecule type" value="Genomic_DNA"/>
</dbReference>
<sequence>MAYSPFYVTPEELSVYQEAQEQEILAGDNVTTWHKYDVEEPFRYYFKLFAFPFVIAPFLLTLFIHTSDTVGVTIFSFILSVMVSGAFYLTIGLDYRYDYIFSDKGFVMKKRRNMPKWVNTATQAVGWIGAVVCVIMVALVGPMALAGAGAFILLSFGMLKRQPDERTEVKVGEREDWLFADYNKKRKVIQFYFKHDICRYRDTAHKTIFRSQDRFDCYVFFKTEADLESMVAQLSKVYKLNCTEVDDHKKLFEAKPESRLFSIPVCSKEYQTDEVFDLRASNAPLPEREYLYNGKWQTESEIERLKATGEQQATPAS</sequence>
<keyword evidence="1" id="KW-0472">Membrane</keyword>
<protein>
    <submittedName>
        <fullName evidence="2">Uncharacterized protein</fullName>
    </submittedName>
</protein>
<evidence type="ECO:0000256" key="1">
    <source>
        <dbReference type="SAM" id="Phobius"/>
    </source>
</evidence>
<feature type="transmembrane region" description="Helical" evidence="1">
    <location>
        <begin position="44"/>
        <end position="63"/>
    </location>
</feature>
<evidence type="ECO:0000313" key="3">
    <source>
        <dbReference type="Proteomes" id="UP000242664"/>
    </source>
</evidence>